<name>A0A229S9Q2_AMYAL</name>
<gene>
    <name evidence="1" type="ORF">CFP75_00690</name>
</gene>
<evidence type="ECO:0000313" key="2">
    <source>
        <dbReference type="Proteomes" id="UP000215563"/>
    </source>
</evidence>
<evidence type="ECO:0000313" key="1">
    <source>
        <dbReference type="EMBL" id="OXM55610.1"/>
    </source>
</evidence>
<keyword evidence="2" id="KW-1185">Reference proteome</keyword>
<organism evidence="1 2">
    <name type="scientific">Amycolatopsis alba DSM 44262</name>
    <dbReference type="NCBI Taxonomy" id="1125972"/>
    <lineage>
        <taxon>Bacteria</taxon>
        <taxon>Bacillati</taxon>
        <taxon>Actinomycetota</taxon>
        <taxon>Actinomycetes</taxon>
        <taxon>Pseudonocardiales</taxon>
        <taxon>Pseudonocardiaceae</taxon>
        <taxon>Amycolatopsis</taxon>
    </lineage>
</organism>
<dbReference type="Proteomes" id="UP000215563">
    <property type="component" value="Unassembled WGS sequence"/>
</dbReference>
<sequence>MESAGDPASEYLHGPLGSLQNAVHSHVGLALTVEQLSAGRSVLAGMISADTEIVAAPRLGAFMPDVPIDGWLVCLYSIGEEDSGPLVQQSTSDASSQGLIDLISSMRMLS</sequence>
<protein>
    <submittedName>
        <fullName evidence="1">Uncharacterized protein</fullName>
    </submittedName>
</protein>
<proteinExistence type="predicted"/>
<comment type="caution">
    <text evidence="1">The sequence shown here is derived from an EMBL/GenBank/DDBJ whole genome shotgun (WGS) entry which is preliminary data.</text>
</comment>
<reference evidence="1 2" key="1">
    <citation type="submission" date="2017-07" db="EMBL/GenBank/DDBJ databases">
        <title>Amycolatopsis alba DSM 44262 Genome sequencing and assembly.</title>
        <authorList>
            <person name="Kaur N."/>
            <person name="Mayilraj S."/>
        </authorList>
    </citation>
    <scope>NUCLEOTIDE SEQUENCE [LARGE SCALE GENOMIC DNA]</scope>
    <source>
        <strain evidence="1 2">DSM 44262</strain>
    </source>
</reference>
<dbReference type="AlphaFoldDB" id="A0A229S9Q2"/>
<accession>A0A229S9Q2</accession>
<dbReference type="EMBL" id="NMQU01000003">
    <property type="protein sequence ID" value="OXM55610.1"/>
    <property type="molecule type" value="Genomic_DNA"/>
</dbReference>